<sequence>MKRFTIPRSTGEVLPNKAKIRDVARAAAVSVGTVSRVLNEHPTVTAPVRERVRAAIDALGYERDSIAQSMRGGTTHLVACAIRDFDIPRFATFIKEAERVLREAGYTLILASTSNSAEVEVGLLRAFAARRVDGVMTTISDESNPAVATALRDAPMPVLLIDRDLPGRADRVFADHGAGVQAAARHLLDMGHRRIAMLVGDTRAFPSRSRVAGFEGSVAPEARLLRERVLTAEDAFRETTSLMSLPEPPTALIIGAMDMLGGCLRALKAVGARLGQDVSVIAGSDSELAELMEPGVTAIAWDLAEMGRHAAAMLLERMRGTAPDSGRSLKLPTRLVVRQSCRPPVSLS</sequence>
<keyword evidence="3" id="KW-0804">Transcription</keyword>
<dbReference type="GO" id="GO:0000976">
    <property type="term" value="F:transcription cis-regulatory region binding"/>
    <property type="evidence" value="ECO:0007669"/>
    <property type="project" value="TreeGrafter"/>
</dbReference>
<dbReference type="SMART" id="SM00354">
    <property type="entry name" value="HTH_LACI"/>
    <property type="match status" value="1"/>
</dbReference>
<feature type="domain" description="HTH lacI-type" evidence="4">
    <location>
        <begin position="18"/>
        <end position="72"/>
    </location>
</feature>
<evidence type="ECO:0000256" key="2">
    <source>
        <dbReference type="ARBA" id="ARBA00023125"/>
    </source>
</evidence>
<dbReference type="GO" id="GO:0003700">
    <property type="term" value="F:DNA-binding transcription factor activity"/>
    <property type="evidence" value="ECO:0007669"/>
    <property type="project" value="TreeGrafter"/>
</dbReference>
<reference evidence="5 6" key="1">
    <citation type="submission" date="2019-01" db="EMBL/GenBank/DDBJ databases">
        <authorList>
            <person name="Chen W.-M."/>
        </authorList>
    </citation>
    <scope>NUCLEOTIDE SEQUENCE [LARGE SCALE GENOMIC DNA]</scope>
    <source>
        <strain evidence="5 6">CCP-6</strain>
    </source>
</reference>
<evidence type="ECO:0000259" key="4">
    <source>
        <dbReference type="PROSITE" id="PS50932"/>
    </source>
</evidence>
<dbReference type="Pfam" id="PF00356">
    <property type="entry name" value="LacI"/>
    <property type="match status" value="1"/>
</dbReference>
<organism evidence="5 6">
    <name type="scientific">Rhodovarius crocodyli</name>
    <dbReference type="NCBI Taxonomy" id="1979269"/>
    <lineage>
        <taxon>Bacteria</taxon>
        <taxon>Pseudomonadati</taxon>
        <taxon>Pseudomonadota</taxon>
        <taxon>Alphaproteobacteria</taxon>
        <taxon>Acetobacterales</taxon>
        <taxon>Roseomonadaceae</taxon>
        <taxon>Rhodovarius</taxon>
    </lineage>
</organism>
<accession>A0A437MIP8</accession>
<dbReference type="InterPro" id="IPR000843">
    <property type="entry name" value="HTH_LacI"/>
</dbReference>
<protein>
    <submittedName>
        <fullName evidence="5">LacI family transcriptional regulator</fullName>
    </submittedName>
</protein>
<dbReference type="InterPro" id="IPR028082">
    <property type="entry name" value="Peripla_BP_I"/>
</dbReference>
<dbReference type="AlphaFoldDB" id="A0A437MIP8"/>
<proteinExistence type="predicted"/>
<dbReference type="SUPFAM" id="SSF47413">
    <property type="entry name" value="lambda repressor-like DNA-binding domains"/>
    <property type="match status" value="1"/>
</dbReference>
<evidence type="ECO:0000256" key="1">
    <source>
        <dbReference type="ARBA" id="ARBA00023015"/>
    </source>
</evidence>
<evidence type="ECO:0000313" key="6">
    <source>
        <dbReference type="Proteomes" id="UP000282957"/>
    </source>
</evidence>
<gene>
    <name evidence="5" type="ORF">EOD42_06660</name>
</gene>
<evidence type="ECO:0000313" key="5">
    <source>
        <dbReference type="EMBL" id="RVT97501.1"/>
    </source>
</evidence>
<dbReference type="OrthoDB" id="9784962at2"/>
<dbReference type="PROSITE" id="PS50932">
    <property type="entry name" value="HTH_LACI_2"/>
    <property type="match status" value="1"/>
</dbReference>
<dbReference type="PROSITE" id="PS00356">
    <property type="entry name" value="HTH_LACI_1"/>
    <property type="match status" value="1"/>
</dbReference>
<dbReference type="SUPFAM" id="SSF53822">
    <property type="entry name" value="Periplasmic binding protein-like I"/>
    <property type="match status" value="1"/>
</dbReference>
<name>A0A437MIP8_9PROT</name>
<dbReference type="Gene3D" id="1.10.260.40">
    <property type="entry name" value="lambda repressor-like DNA-binding domains"/>
    <property type="match status" value="1"/>
</dbReference>
<dbReference type="Proteomes" id="UP000282957">
    <property type="component" value="Unassembled WGS sequence"/>
</dbReference>
<dbReference type="Pfam" id="PF13377">
    <property type="entry name" value="Peripla_BP_3"/>
    <property type="match status" value="1"/>
</dbReference>
<dbReference type="InterPro" id="IPR010982">
    <property type="entry name" value="Lambda_DNA-bd_dom_sf"/>
</dbReference>
<dbReference type="PANTHER" id="PTHR30146:SF138">
    <property type="entry name" value="TRANSCRIPTIONAL REGULATORY PROTEIN"/>
    <property type="match status" value="1"/>
</dbReference>
<keyword evidence="6" id="KW-1185">Reference proteome</keyword>
<dbReference type="InterPro" id="IPR046335">
    <property type="entry name" value="LacI/GalR-like_sensor"/>
</dbReference>
<dbReference type="EMBL" id="SACL01000002">
    <property type="protein sequence ID" value="RVT97501.1"/>
    <property type="molecule type" value="Genomic_DNA"/>
</dbReference>
<dbReference type="PANTHER" id="PTHR30146">
    <property type="entry name" value="LACI-RELATED TRANSCRIPTIONAL REPRESSOR"/>
    <property type="match status" value="1"/>
</dbReference>
<evidence type="ECO:0000256" key="3">
    <source>
        <dbReference type="ARBA" id="ARBA00023163"/>
    </source>
</evidence>
<keyword evidence="1" id="KW-0805">Transcription regulation</keyword>
<dbReference type="Gene3D" id="3.40.50.2300">
    <property type="match status" value="2"/>
</dbReference>
<keyword evidence="2" id="KW-0238">DNA-binding</keyword>
<dbReference type="CDD" id="cd01392">
    <property type="entry name" value="HTH_LacI"/>
    <property type="match status" value="1"/>
</dbReference>
<comment type="caution">
    <text evidence="5">The sequence shown here is derived from an EMBL/GenBank/DDBJ whole genome shotgun (WGS) entry which is preliminary data.</text>
</comment>